<feature type="region of interest" description="Disordered" evidence="6">
    <location>
        <begin position="135"/>
        <end position="263"/>
    </location>
</feature>
<organism evidence="8 9">
    <name type="scientific">Talaromyces amestolkiae</name>
    <dbReference type="NCBI Taxonomy" id="1196081"/>
    <lineage>
        <taxon>Eukaryota</taxon>
        <taxon>Fungi</taxon>
        <taxon>Dikarya</taxon>
        <taxon>Ascomycota</taxon>
        <taxon>Pezizomycotina</taxon>
        <taxon>Eurotiomycetes</taxon>
        <taxon>Eurotiomycetidae</taxon>
        <taxon>Eurotiales</taxon>
        <taxon>Trichocomaceae</taxon>
        <taxon>Talaromyces</taxon>
        <taxon>Talaromyces sect. Talaromyces</taxon>
    </lineage>
</organism>
<dbReference type="SUPFAM" id="SSF57701">
    <property type="entry name" value="Zn2/Cys6 DNA-binding domain"/>
    <property type="match status" value="1"/>
</dbReference>
<gene>
    <name evidence="8" type="ORF">BHQ10_006183</name>
</gene>
<evidence type="ECO:0000256" key="1">
    <source>
        <dbReference type="ARBA" id="ARBA00004123"/>
    </source>
</evidence>
<dbReference type="AlphaFoldDB" id="A0A364L376"/>
<dbReference type="Gene3D" id="4.10.240.10">
    <property type="entry name" value="Zn(2)-C6 fungal-type DNA-binding domain"/>
    <property type="match status" value="1"/>
</dbReference>
<dbReference type="STRING" id="1196081.A0A364L376"/>
<feature type="region of interest" description="Disordered" evidence="6">
    <location>
        <begin position="1"/>
        <end position="26"/>
    </location>
</feature>
<dbReference type="GO" id="GO:0008270">
    <property type="term" value="F:zinc ion binding"/>
    <property type="evidence" value="ECO:0007669"/>
    <property type="project" value="InterPro"/>
</dbReference>
<dbReference type="InterPro" id="IPR001138">
    <property type="entry name" value="Zn2Cys6_DnaBD"/>
</dbReference>
<dbReference type="RefSeq" id="XP_040734687.1">
    <property type="nucleotide sequence ID" value="XM_040878741.1"/>
</dbReference>
<proteinExistence type="predicted"/>
<keyword evidence="3" id="KW-0238">DNA-binding</keyword>
<dbReference type="PROSITE" id="PS50048">
    <property type="entry name" value="ZN2_CY6_FUNGAL_2"/>
    <property type="match status" value="1"/>
</dbReference>
<dbReference type="GO" id="GO:0005634">
    <property type="term" value="C:nucleus"/>
    <property type="evidence" value="ECO:0007669"/>
    <property type="project" value="UniProtKB-SubCell"/>
</dbReference>
<keyword evidence="2" id="KW-0805">Transcription regulation</keyword>
<dbReference type="PANTHER" id="PTHR37534">
    <property type="entry name" value="TRANSCRIPTIONAL ACTIVATOR PROTEIN UGA3"/>
    <property type="match status" value="1"/>
</dbReference>
<evidence type="ECO:0000256" key="4">
    <source>
        <dbReference type="ARBA" id="ARBA00023163"/>
    </source>
</evidence>
<comment type="subcellular location">
    <subcellularLocation>
        <location evidence="1">Nucleus</location>
    </subcellularLocation>
</comment>
<accession>A0A364L376</accession>
<evidence type="ECO:0000256" key="6">
    <source>
        <dbReference type="SAM" id="MobiDB-lite"/>
    </source>
</evidence>
<feature type="region of interest" description="Disordered" evidence="6">
    <location>
        <begin position="75"/>
        <end position="112"/>
    </location>
</feature>
<dbReference type="GO" id="GO:0045944">
    <property type="term" value="P:positive regulation of transcription by RNA polymerase II"/>
    <property type="evidence" value="ECO:0007669"/>
    <property type="project" value="TreeGrafter"/>
</dbReference>
<evidence type="ECO:0000256" key="2">
    <source>
        <dbReference type="ARBA" id="ARBA00023015"/>
    </source>
</evidence>
<dbReference type="InterPro" id="IPR021858">
    <property type="entry name" value="Fun_TF"/>
</dbReference>
<reference evidence="8 9" key="1">
    <citation type="journal article" date="2017" name="Biotechnol. Biofuels">
        <title>Differential beta-glucosidase expression as a function of carbon source availability in Talaromyces amestolkiae: a genomic and proteomic approach.</title>
        <authorList>
            <person name="de Eugenio L.I."/>
            <person name="Mendez-Liter J.A."/>
            <person name="Nieto-Dominguez M."/>
            <person name="Alonso L."/>
            <person name="Gil-Munoz J."/>
            <person name="Barriuso J."/>
            <person name="Prieto A."/>
            <person name="Martinez M.J."/>
        </authorList>
    </citation>
    <scope>NUCLEOTIDE SEQUENCE [LARGE SCALE GENOMIC DNA]</scope>
    <source>
        <strain evidence="8 9">CIB</strain>
    </source>
</reference>
<keyword evidence="5" id="KW-0539">Nucleus</keyword>
<protein>
    <recommendedName>
        <fullName evidence="7">Zn(2)-C6 fungal-type domain-containing protein</fullName>
    </recommendedName>
</protein>
<dbReference type="OrthoDB" id="5278208at2759"/>
<dbReference type="GeneID" id="63795399"/>
<name>A0A364L376_TALAM</name>
<evidence type="ECO:0000256" key="5">
    <source>
        <dbReference type="ARBA" id="ARBA00023242"/>
    </source>
</evidence>
<evidence type="ECO:0000313" key="8">
    <source>
        <dbReference type="EMBL" id="RAO70171.1"/>
    </source>
</evidence>
<feature type="compositionally biased region" description="Polar residues" evidence="6">
    <location>
        <begin position="11"/>
        <end position="26"/>
    </location>
</feature>
<feature type="compositionally biased region" description="Low complexity" evidence="6">
    <location>
        <begin position="75"/>
        <end position="99"/>
    </location>
</feature>
<dbReference type="InterPro" id="IPR036864">
    <property type="entry name" value="Zn2-C6_fun-type_DNA-bd_sf"/>
</dbReference>
<dbReference type="PANTHER" id="PTHR37534:SF10">
    <property type="entry name" value="ZN(II)2CYS6 TRANSCRIPTION FACTOR (EUROFUNG)"/>
    <property type="match status" value="1"/>
</dbReference>
<dbReference type="SMART" id="SM00066">
    <property type="entry name" value="GAL4"/>
    <property type="match status" value="1"/>
</dbReference>
<keyword evidence="9" id="KW-1185">Reference proteome</keyword>
<dbReference type="Pfam" id="PF11951">
    <property type="entry name" value="Fungal_trans_2"/>
    <property type="match status" value="1"/>
</dbReference>
<keyword evidence="4" id="KW-0804">Transcription</keyword>
<dbReference type="EMBL" id="MIKG01000011">
    <property type="protein sequence ID" value="RAO70171.1"/>
    <property type="molecule type" value="Genomic_DNA"/>
</dbReference>
<dbReference type="PROSITE" id="PS00463">
    <property type="entry name" value="ZN2_CY6_FUNGAL_1"/>
    <property type="match status" value="1"/>
</dbReference>
<feature type="domain" description="Zn(2)-C6 fungal-type" evidence="7">
    <location>
        <begin position="113"/>
        <end position="143"/>
    </location>
</feature>
<dbReference type="GO" id="GO:0000981">
    <property type="term" value="F:DNA-binding transcription factor activity, RNA polymerase II-specific"/>
    <property type="evidence" value="ECO:0007669"/>
    <property type="project" value="InterPro"/>
</dbReference>
<sequence>MAQHFFPHGSSHASFQDPQMPQYSQPNSYPAFPLLLGSGQVPDTLLYWNDNNLQTGVAPIPRPTFPSLQQQHLRTQLQHQQQPQSQPQLQPQLQQQQQQFAAEQRKHKRTRSGCLTCRSRRVKCDEGRPVCDRCKKGNRPCEYAQPNAKSTSNRRSARRHPSHESISSDEDNVEQSGSLDVIPDEDETAEFPSSLPSMRMASDTGSAKRIRAHSPSSNRTGPSNLSETSSASKSKSLSPASDWVSSSQSSASSATYQQQRGRFLQRPARNLPDIFKIKRLKEHVKFFLTYHQERINHHHYFMNLASDLFFRGTLIDMALEYEPLLYAVVGFAAYHHTLEQPQGKLNDFLKYYNQSIQLLRKSLASGEKHSEATLATILQLSTFEETIGDFVNLVDHHQAADQLMHELLTPQTITEKEVHRYLFVWHSRFDLVACILASNEAILEREWYTSIEKHDTALAARNLDDPIMQLNAMTSRVRLFAMDYASLFAKFANGVINLEQFQTGYDYLNELIDDLHQSLKAYDDCEEITMPGPAVPLQGPEDILDTDMTCRFYRDSKYFMNFLWPDVLATVLMFKYQSHLMTGRPDGVELQNIALRICHHAEAIARWPEMEVGTAIAGHNWLILMTLFLPRDKKHMQWNRRMFARMEMSGYVYAPRARRALAELWNDPSVEEWWDPADEEGCPSIIKEIRKLTEERTTSPRDHLREEMRDLKSLFSGLSVSQGASPESLPNTL</sequence>
<evidence type="ECO:0000313" key="9">
    <source>
        <dbReference type="Proteomes" id="UP000249363"/>
    </source>
</evidence>
<evidence type="ECO:0000256" key="3">
    <source>
        <dbReference type="ARBA" id="ARBA00023125"/>
    </source>
</evidence>
<dbReference type="Pfam" id="PF00172">
    <property type="entry name" value="Zn_clus"/>
    <property type="match status" value="1"/>
</dbReference>
<evidence type="ECO:0000259" key="7">
    <source>
        <dbReference type="PROSITE" id="PS50048"/>
    </source>
</evidence>
<feature type="compositionally biased region" description="Low complexity" evidence="6">
    <location>
        <begin position="223"/>
        <end position="254"/>
    </location>
</feature>
<comment type="caution">
    <text evidence="8">The sequence shown here is derived from an EMBL/GenBank/DDBJ whole genome shotgun (WGS) entry which is preliminary data.</text>
</comment>
<dbReference type="Proteomes" id="UP000249363">
    <property type="component" value="Unassembled WGS sequence"/>
</dbReference>
<dbReference type="GO" id="GO:0000976">
    <property type="term" value="F:transcription cis-regulatory region binding"/>
    <property type="evidence" value="ECO:0007669"/>
    <property type="project" value="TreeGrafter"/>
</dbReference>
<dbReference type="CDD" id="cd00067">
    <property type="entry name" value="GAL4"/>
    <property type="match status" value="1"/>
</dbReference>